<protein>
    <recommendedName>
        <fullName evidence="3 5">acylphosphatase</fullName>
        <ecNumber evidence="2 5">3.6.1.7</ecNumber>
    </recommendedName>
</protein>
<gene>
    <name evidence="8" type="ORF">GXN74_01465</name>
</gene>
<feature type="active site" evidence="5">
    <location>
        <position position="41"/>
    </location>
</feature>
<sequence>MEANGKVRRHILVHGMVQAVGFRYFTLRTASRHHITGWVRNRWDGTVEMEVQGTEREIASFMEEIREGPRSARVERLEIREMEPGTDLEGFVVEDDG</sequence>
<evidence type="ECO:0000256" key="4">
    <source>
        <dbReference type="ARBA" id="ARBA00047645"/>
    </source>
</evidence>
<feature type="domain" description="Acylphosphatase-like" evidence="7">
    <location>
        <begin position="8"/>
        <end position="95"/>
    </location>
</feature>
<evidence type="ECO:0000256" key="3">
    <source>
        <dbReference type="ARBA" id="ARBA00015991"/>
    </source>
</evidence>
<comment type="similarity">
    <text evidence="1 6">Belongs to the acylphosphatase family.</text>
</comment>
<dbReference type="InterPro" id="IPR020456">
    <property type="entry name" value="Acylphosphatase"/>
</dbReference>
<organism evidence="8 9">
    <name type="scientific">Anaerotalea alkaliphila</name>
    <dbReference type="NCBI Taxonomy" id="2662126"/>
    <lineage>
        <taxon>Bacteria</taxon>
        <taxon>Bacillati</taxon>
        <taxon>Bacillota</taxon>
        <taxon>Clostridia</taxon>
        <taxon>Eubacteriales</taxon>
        <taxon>Anaerotalea</taxon>
    </lineage>
</organism>
<reference evidence="8 9" key="1">
    <citation type="submission" date="2020-01" db="EMBL/GenBank/DDBJ databases">
        <title>Anaeroalcalibacter tamaniensis gen. nov., sp. nov., moderately halophilic strictly anaerobic fermenter bacterium from mud volcano of Taman peninsula.</title>
        <authorList>
            <person name="Frolova A."/>
            <person name="Merkel A.Y."/>
            <person name="Slobodkin A.I."/>
        </authorList>
    </citation>
    <scope>NUCLEOTIDE SEQUENCE [LARGE SCALE GENOMIC DNA]</scope>
    <source>
        <strain evidence="8 9">F-3ap</strain>
    </source>
</reference>
<dbReference type="PROSITE" id="PS00151">
    <property type="entry name" value="ACYLPHOSPHATASE_2"/>
    <property type="match status" value="1"/>
</dbReference>
<evidence type="ECO:0000256" key="6">
    <source>
        <dbReference type="RuleBase" id="RU004168"/>
    </source>
</evidence>
<keyword evidence="5" id="KW-0378">Hydrolase</keyword>
<evidence type="ECO:0000256" key="1">
    <source>
        <dbReference type="ARBA" id="ARBA00005614"/>
    </source>
</evidence>
<dbReference type="AlphaFoldDB" id="A0A7X5HU23"/>
<evidence type="ECO:0000313" key="9">
    <source>
        <dbReference type="Proteomes" id="UP000461585"/>
    </source>
</evidence>
<dbReference type="InterPro" id="IPR036046">
    <property type="entry name" value="Acylphosphatase-like_dom_sf"/>
</dbReference>
<dbReference type="SUPFAM" id="SSF54975">
    <property type="entry name" value="Acylphosphatase/BLUF domain-like"/>
    <property type="match status" value="1"/>
</dbReference>
<dbReference type="RefSeq" id="WP_162369142.1">
    <property type="nucleotide sequence ID" value="NZ_JAAEEH010000002.1"/>
</dbReference>
<accession>A0A7X5HU23</accession>
<comment type="catalytic activity">
    <reaction evidence="4 5">
        <text>an acyl phosphate + H2O = a carboxylate + phosphate + H(+)</text>
        <dbReference type="Rhea" id="RHEA:14965"/>
        <dbReference type="ChEBI" id="CHEBI:15377"/>
        <dbReference type="ChEBI" id="CHEBI:15378"/>
        <dbReference type="ChEBI" id="CHEBI:29067"/>
        <dbReference type="ChEBI" id="CHEBI:43474"/>
        <dbReference type="ChEBI" id="CHEBI:59918"/>
        <dbReference type="EC" id="3.6.1.7"/>
    </reaction>
</comment>
<dbReference type="InterPro" id="IPR001792">
    <property type="entry name" value="Acylphosphatase-like_dom"/>
</dbReference>
<dbReference type="Pfam" id="PF00708">
    <property type="entry name" value="Acylphosphatase"/>
    <property type="match status" value="1"/>
</dbReference>
<dbReference type="PROSITE" id="PS51160">
    <property type="entry name" value="ACYLPHOSPHATASE_3"/>
    <property type="match status" value="1"/>
</dbReference>
<evidence type="ECO:0000256" key="2">
    <source>
        <dbReference type="ARBA" id="ARBA00012150"/>
    </source>
</evidence>
<dbReference type="PANTHER" id="PTHR47268">
    <property type="entry name" value="ACYLPHOSPHATASE"/>
    <property type="match status" value="1"/>
</dbReference>
<dbReference type="EMBL" id="JAAEEH010000002">
    <property type="protein sequence ID" value="NDL66416.1"/>
    <property type="molecule type" value="Genomic_DNA"/>
</dbReference>
<dbReference type="EC" id="3.6.1.7" evidence="2 5"/>
<dbReference type="InterPro" id="IPR017968">
    <property type="entry name" value="Acylphosphatase_CS"/>
</dbReference>
<dbReference type="GO" id="GO:0003998">
    <property type="term" value="F:acylphosphatase activity"/>
    <property type="evidence" value="ECO:0007669"/>
    <property type="project" value="UniProtKB-EC"/>
</dbReference>
<evidence type="ECO:0000259" key="7">
    <source>
        <dbReference type="PROSITE" id="PS51160"/>
    </source>
</evidence>
<dbReference type="Proteomes" id="UP000461585">
    <property type="component" value="Unassembled WGS sequence"/>
</dbReference>
<keyword evidence="9" id="KW-1185">Reference proteome</keyword>
<evidence type="ECO:0000256" key="5">
    <source>
        <dbReference type="PROSITE-ProRule" id="PRU00520"/>
    </source>
</evidence>
<dbReference type="Gene3D" id="3.30.70.100">
    <property type="match status" value="1"/>
</dbReference>
<name>A0A7X5HU23_9FIRM</name>
<proteinExistence type="inferred from homology"/>
<evidence type="ECO:0000313" key="8">
    <source>
        <dbReference type="EMBL" id="NDL66416.1"/>
    </source>
</evidence>
<dbReference type="PANTHER" id="PTHR47268:SF4">
    <property type="entry name" value="ACYLPHOSPHATASE"/>
    <property type="match status" value="1"/>
</dbReference>
<comment type="caution">
    <text evidence="8">The sequence shown here is derived from an EMBL/GenBank/DDBJ whole genome shotgun (WGS) entry which is preliminary data.</text>
</comment>
<feature type="active site" evidence="5">
    <location>
        <position position="23"/>
    </location>
</feature>